<evidence type="ECO:0000259" key="6">
    <source>
        <dbReference type="PROSITE" id="PS51366"/>
    </source>
</evidence>
<dbReference type="GO" id="GO:0042274">
    <property type="term" value="P:ribosomal small subunit biogenesis"/>
    <property type="evidence" value="ECO:0007669"/>
    <property type="project" value="TreeGrafter"/>
</dbReference>
<comment type="subcellular location">
    <subcellularLocation>
        <location evidence="1">Nucleus</location>
        <location evidence="1">Nucleolus</location>
    </subcellularLocation>
</comment>
<keyword evidence="3" id="KW-0810">Translation regulation</keyword>
<evidence type="ECO:0000256" key="5">
    <source>
        <dbReference type="SAM" id="MobiDB-lite"/>
    </source>
</evidence>
<dbReference type="InterPro" id="IPR003890">
    <property type="entry name" value="MIF4G-like_typ-3"/>
</dbReference>
<feature type="region of interest" description="Disordered" evidence="5">
    <location>
        <begin position="46"/>
        <end position="121"/>
    </location>
</feature>
<feature type="compositionally biased region" description="Basic residues" evidence="5">
    <location>
        <begin position="145"/>
        <end position="160"/>
    </location>
</feature>
<feature type="region of interest" description="Disordered" evidence="5">
    <location>
        <begin position="233"/>
        <end position="303"/>
    </location>
</feature>
<dbReference type="Gramene" id="rna-AYBTSS11_LOCUS3751">
    <property type="protein sequence ID" value="CAJ1920464.1"/>
    <property type="gene ID" value="gene-AYBTSS11_LOCUS3751"/>
</dbReference>
<feature type="compositionally biased region" description="Basic and acidic residues" evidence="5">
    <location>
        <begin position="250"/>
        <end position="263"/>
    </location>
</feature>
<dbReference type="InterPro" id="IPR003891">
    <property type="entry name" value="Initiation_fac_eIF4g_MI"/>
</dbReference>
<dbReference type="AlphaFoldDB" id="A0AA86VWE5"/>
<dbReference type="GO" id="GO:0005730">
    <property type="term" value="C:nucleolus"/>
    <property type="evidence" value="ECO:0007669"/>
    <property type="project" value="UniProtKB-SubCell"/>
</dbReference>
<dbReference type="FunFam" id="1.25.40.180:FF:000043">
    <property type="entry name" value="MIF4G domain-containing protein / MA3 domain-containing protein"/>
    <property type="match status" value="1"/>
</dbReference>
<dbReference type="Pfam" id="PF02854">
    <property type="entry name" value="MIF4G"/>
    <property type="match status" value="1"/>
</dbReference>
<evidence type="ECO:0000256" key="4">
    <source>
        <dbReference type="ARBA" id="ARBA00023242"/>
    </source>
</evidence>
<dbReference type="SMART" id="SM00544">
    <property type="entry name" value="MA3"/>
    <property type="match status" value="1"/>
</dbReference>
<evidence type="ECO:0000256" key="2">
    <source>
        <dbReference type="ARBA" id="ARBA00006856"/>
    </source>
</evidence>
<keyword evidence="8" id="KW-1185">Reference proteome</keyword>
<feature type="region of interest" description="Disordered" evidence="5">
    <location>
        <begin position="134"/>
        <end position="164"/>
    </location>
</feature>
<dbReference type="EMBL" id="OY731398">
    <property type="protein sequence ID" value="CAJ1920464.1"/>
    <property type="molecule type" value="Genomic_DNA"/>
</dbReference>
<dbReference type="GO" id="GO:0003723">
    <property type="term" value="F:RNA binding"/>
    <property type="evidence" value="ECO:0007669"/>
    <property type="project" value="InterPro"/>
</dbReference>
<organism evidence="7 8">
    <name type="scientific">Sphenostylis stenocarpa</name>
    <dbReference type="NCBI Taxonomy" id="92480"/>
    <lineage>
        <taxon>Eukaryota</taxon>
        <taxon>Viridiplantae</taxon>
        <taxon>Streptophyta</taxon>
        <taxon>Embryophyta</taxon>
        <taxon>Tracheophyta</taxon>
        <taxon>Spermatophyta</taxon>
        <taxon>Magnoliopsida</taxon>
        <taxon>eudicotyledons</taxon>
        <taxon>Gunneridae</taxon>
        <taxon>Pentapetalae</taxon>
        <taxon>rosids</taxon>
        <taxon>fabids</taxon>
        <taxon>Fabales</taxon>
        <taxon>Fabaceae</taxon>
        <taxon>Papilionoideae</taxon>
        <taxon>50 kb inversion clade</taxon>
        <taxon>NPAAA clade</taxon>
        <taxon>indigoferoid/millettioid clade</taxon>
        <taxon>Phaseoleae</taxon>
        <taxon>Sphenostylis</taxon>
    </lineage>
</organism>
<dbReference type="Proteomes" id="UP001189624">
    <property type="component" value="Chromosome 1"/>
</dbReference>
<dbReference type="Gene3D" id="1.25.40.180">
    <property type="match status" value="1"/>
</dbReference>
<sequence length="840" mass="94975">MAKKARRASQILLDYAIEVVLRRSPSAPAPYTRCATTLLHNLFSTSLPKQTMDKQTAEKSRRERRKESRLAKNVSKHQSWLLHQKSRAMKNHGNHSEMETKSKSETSVSSSINETQAEKLQSYSWKHEIDEEYIESEEEQDGSVAKKKKKMKKAPSKSSRKSMLEMGMQHVSIAAEKDLELERKLSKKLKVKEGKLRGMDDGLNILLGGMSSSFDFMGEGEVHGIGELPVTRWKKSSSSEKDKLSKKRLKAEAMDDISGHVETSDEDVESDDVPDSMPSRKKHKKRKLSGQQQGNNVGDDAVGMSKPVESCGMEGKLGDAPAEVSDKRAKEKYIAPHLRARAGSEPEEHTQIRRRVRGLLNRLSESNVESVTGELSLIFQSVPRSVASQILTEEVLASCSGGPRGNQQYAAVFAAFVAGMACLVGVDFSAKFMASFAKCFEDEYNKEDNLSLRNLTLLLSYLCIFGVCSSDLIYDFLVMLSKRLAETDVSIILALLQSCGMKIRADDPAAMKDFILSVQNTSNKLKASSGDDGQKKTSKRMDFMLEIICDIKNNKRKPNEDSAHHTRIKKWLQKLRVDDILIRGLKWSKLLDPDKKGQWWLSGDAATSTGNVEEVANRIDKDVLETQKMLQLAAAQKMNTDARRAIFCIIMSGEDYMDAFAKLLRLELPGKQDRDIMRVLVECCVQEKVFNKYYTVLASKLCEHDKNHKFTLQFCLWDQLKELESMPLMRSMHLAKFVAEMVASFTLSLTVLKTVDLNDITLLTPRRIMHFRILFEAILEYPENLVWNIFTRAAVTPELESLRQGLEFFMKEYVVKTNKDLTQKFKLAKKALNNVEGILM</sequence>
<accession>A0AA86VWE5</accession>
<dbReference type="InterPro" id="IPR016024">
    <property type="entry name" value="ARM-type_fold"/>
</dbReference>
<dbReference type="PANTHER" id="PTHR18034:SF4">
    <property type="entry name" value="NUCLEOLAR MIF4G DOMAIN-CONTAINING PROTEIN 1"/>
    <property type="match status" value="1"/>
</dbReference>
<feature type="compositionally biased region" description="Basic residues" evidence="5">
    <location>
        <begin position="279"/>
        <end position="288"/>
    </location>
</feature>
<feature type="compositionally biased region" description="Basic residues" evidence="5">
    <location>
        <begin position="84"/>
        <end position="93"/>
    </location>
</feature>
<gene>
    <name evidence="7" type="ORF">AYBTSS11_LOCUS3751</name>
</gene>
<protein>
    <recommendedName>
        <fullName evidence="6">MI domain-containing protein</fullName>
    </recommendedName>
</protein>
<dbReference type="PROSITE" id="PS51366">
    <property type="entry name" value="MI"/>
    <property type="match status" value="1"/>
</dbReference>
<evidence type="ECO:0000256" key="1">
    <source>
        <dbReference type="ARBA" id="ARBA00004604"/>
    </source>
</evidence>
<evidence type="ECO:0000313" key="8">
    <source>
        <dbReference type="Proteomes" id="UP001189624"/>
    </source>
</evidence>
<dbReference type="SUPFAM" id="SSF48371">
    <property type="entry name" value="ARM repeat"/>
    <property type="match status" value="1"/>
</dbReference>
<feature type="compositionally biased region" description="Basic and acidic residues" evidence="5">
    <location>
        <begin position="51"/>
        <end position="70"/>
    </location>
</feature>
<dbReference type="SMART" id="SM00543">
    <property type="entry name" value="MIF4G"/>
    <property type="match status" value="1"/>
</dbReference>
<dbReference type="GO" id="GO:0006417">
    <property type="term" value="P:regulation of translation"/>
    <property type="evidence" value="ECO:0007669"/>
    <property type="project" value="UniProtKB-KW"/>
</dbReference>
<comment type="similarity">
    <text evidence="2">Belongs to the CWC22 family.</text>
</comment>
<feature type="domain" description="MI" evidence="6">
    <location>
        <begin position="641"/>
        <end position="757"/>
    </location>
</feature>
<proteinExistence type="inferred from homology"/>
<evidence type="ECO:0000256" key="3">
    <source>
        <dbReference type="ARBA" id="ARBA00022845"/>
    </source>
</evidence>
<feature type="compositionally biased region" description="Polar residues" evidence="5">
    <location>
        <begin position="112"/>
        <end position="121"/>
    </location>
</feature>
<feature type="compositionally biased region" description="Acidic residues" evidence="5">
    <location>
        <begin position="264"/>
        <end position="274"/>
    </location>
</feature>
<name>A0AA86VWE5_9FABA</name>
<feature type="compositionally biased region" description="Basic and acidic residues" evidence="5">
    <location>
        <begin position="94"/>
        <end position="104"/>
    </location>
</feature>
<dbReference type="InterPro" id="IPR050781">
    <property type="entry name" value="CWC22_splicing_factor"/>
</dbReference>
<dbReference type="PANTHER" id="PTHR18034">
    <property type="entry name" value="CELL CYCLE CONTROL PROTEIN CWF22-RELATED"/>
    <property type="match status" value="1"/>
</dbReference>
<evidence type="ECO:0000313" key="7">
    <source>
        <dbReference type="EMBL" id="CAJ1920464.1"/>
    </source>
</evidence>
<reference evidence="7" key="1">
    <citation type="submission" date="2023-10" db="EMBL/GenBank/DDBJ databases">
        <authorList>
            <person name="Domelevo Entfellner J.-B."/>
        </authorList>
    </citation>
    <scope>NUCLEOTIDE SEQUENCE</scope>
</reference>
<keyword evidence="4" id="KW-0539">Nucleus</keyword>
<dbReference type="Pfam" id="PF02847">
    <property type="entry name" value="MA3"/>
    <property type="match status" value="1"/>
</dbReference>